<feature type="domain" description="Glycosyl transferase family 1" evidence="1">
    <location>
        <begin position="199"/>
        <end position="366"/>
    </location>
</feature>
<evidence type="ECO:0000313" key="3">
    <source>
        <dbReference type="Proteomes" id="UP000004211"/>
    </source>
</evidence>
<dbReference type="SUPFAM" id="SSF53756">
    <property type="entry name" value="UDP-Glycosyltransferase/glycogen phosphorylase"/>
    <property type="match status" value="1"/>
</dbReference>
<dbReference type="Pfam" id="PF00534">
    <property type="entry name" value="Glycos_transf_1"/>
    <property type="match status" value="1"/>
</dbReference>
<evidence type="ECO:0000259" key="1">
    <source>
        <dbReference type="Pfam" id="PF00534"/>
    </source>
</evidence>
<dbReference type="EMBL" id="AEDR01000016">
    <property type="protein sequence ID" value="EFL56684.1"/>
    <property type="molecule type" value="Genomic_DNA"/>
</dbReference>
<organism evidence="2 3">
    <name type="scientific">Veillonella atypica ACS-049-V-Sch6</name>
    <dbReference type="NCBI Taxonomy" id="866776"/>
    <lineage>
        <taxon>Bacteria</taxon>
        <taxon>Bacillati</taxon>
        <taxon>Bacillota</taxon>
        <taxon>Negativicutes</taxon>
        <taxon>Veillonellales</taxon>
        <taxon>Veillonellaceae</taxon>
        <taxon>Veillonella</taxon>
    </lineage>
</organism>
<dbReference type="eggNOG" id="COG0438">
    <property type="taxonomic scope" value="Bacteria"/>
</dbReference>
<accession>E1L4M8</accession>
<sequence length="391" mass="44309">MRILLANLTKMVDDTGGLAKVTASFANEMHRRGHSVSLVYSDVRTGNFYYPVDMAVETYDLCHYEGKSKSIPLWYKLKRELLRSIDTRKARAVNNDFTKNYLLDNLQSVLNRTKPDVIVSFQPAASKALLIDLKVTIPVITMSHGDPEDYFHIYPVEEIPAIEQSKINQVLLPSFATHITNHLPNAKTIVIGNAIPRYEQEADLLRKKDNYKIIFVARLDKNHKRPHILIEAFAPLAKRYPNWSVEIWGAEDRKIYKKELEYLIASNNLEKQVHLKGTSTDVPSILQQGDIFAFPSAYEGFGLSLGEAMSMGLPAIGYKSCPAVNELIINGKTGILCDDGIKPFSDALEELMKNQKLRAEMGKAGRIHMEQYAPQSIWNKWEELLVRVCNS</sequence>
<dbReference type="Proteomes" id="UP000004211">
    <property type="component" value="Unassembled WGS sequence"/>
</dbReference>
<proteinExistence type="predicted"/>
<comment type="caution">
    <text evidence="2">The sequence shown here is derived from an EMBL/GenBank/DDBJ whole genome shotgun (WGS) entry which is preliminary data.</text>
</comment>
<dbReference type="AlphaFoldDB" id="E1L4M8"/>
<dbReference type="PANTHER" id="PTHR12526">
    <property type="entry name" value="GLYCOSYLTRANSFERASE"/>
    <property type="match status" value="1"/>
</dbReference>
<reference evidence="2 3" key="1">
    <citation type="submission" date="2010-08" db="EMBL/GenBank/DDBJ databases">
        <authorList>
            <person name="Durkin A.S."/>
            <person name="Madupu R."/>
            <person name="Torralba M."/>
            <person name="Gillis M."/>
            <person name="Methe B."/>
            <person name="Sutton G."/>
            <person name="Nelson K.E."/>
        </authorList>
    </citation>
    <scope>NUCLEOTIDE SEQUENCE [LARGE SCALE GENOMIC DNA]</scope>
    <source>
        <strain evidence="2 3">ACS-049-V-Sch6</strain>
    </source>
</reference>
<dbReference type="Gene3D" id="3.40.50.2000">
    <property type="entry name" value="Glycogen Phosphorylase B"/>
    <property type="match status" value="2"/>
</dbReference>
<dbReference type="InterPro" id="IPR001296">
    <property type="entry name" value="Glyco_trans_1"/>
</dbReference>
<evidence type="ECO:0000313" key="2">
    <source>
        <dbReference type="EMBL" id="EFL56684.1"/>
    </source>
</evidence>
<name>E1L4M8_9FIRM</name>
<protein>
    <submittedName>
        <fullName evidence="2">Glycosyltransferase, group 1 family protein</fullName>
        <ecNumber evidence="2">2.4.-.-</ecNumber>
    </submittedName>
</protein>
<dbReference type="RefSeq" id="WP_005375885.1">
    <property type="nucleotide sequence ID" value="NZ_AEDR01000016.1"/>
</dbReference>
<gene>
    <name evidence="2" type="ORF">HMPREF9321_0791</name>
</gene>
<dbReference type="GO" id="GO:0016757">
    <property type="term" value="F:glycosyltransferase activity"/>
    <property type="evidence" value="ECO:0007669"/>
    <property type="project" value="UniProtKB-KW"/>
</dbReference>
<keyword evidence="2" id="KW-0808">Transferase</keyword>
<dbReference type="EC" id="2.4.-.-" evidence="2"/>
<dbReference type="PANTHER" id="PTHR12526:SF630">
    <property type="entry name" value="GLYCOSYLTRANSFERASE"/>
    <property type="match status" value="1"/>
</dbReference>
<keyword evidence="2" id="KW-0328">Glycosyltransferase</keyword>